<evidence type="ECO:0000313" key="2">
    <source>
        <dbReference type="EMBL" id="NJW53360.1"/>
    </source>
</evidence>
<feature type="signal peptide" evidence="1">
    <location>
        <begin position="1"/>
        <end position="27"/>
    </location>
</feature>
<dbReference type="PROSITE" id="PS51257">
    <property type="entry name" value="PROKAR_LIPOPROTEIN"/>
    <property type="match status" value="1"/>
</dbReference>
<feature type="chain" id="PRO_5046796509" evidence="1">
    <location>
        <begin position="28"/>
        <end position="161"/>
    </location>
</feature>
<dbReference type="InterPro" id="IPR025347">
    <property type="entry name" value="DUF4251"/>
</dbReference>
<accession>A0ABX1CYM3</accession>
<evidence type="ECO:0000256" key="1">
    <source>
        <dbReference type="SAM" id="SignalP"/>
    </source>
</evidence>
<organism evidence="2 3">
    <name type="scientific">Salinimicrobium oceani</name>
    <dbReference type="NCBI Taxonomy" id="2722702"/>
    <lineage>
        <taxon>Bacteria</taxon>
        <taxon>Pseudomonadati</taxon>
        <taxon>Bacteroidota</taxon>
        <taxon>Flavobacteriia</taxon>
        <taxon>Flavobacteriales</taxon>
        <taxon>Flavobacteriaceae</taxon>
        <taxon>Salinimicrobium</taxon>
    </lineage>
</organism>
<reference evidence="2 3" key="1">
    <citation type="submission" date="2020-03" db="EMBL/GenBank/DDBJ databases">
        <title>Salinimicrobium sp. nov, isolated from SCS.</title>
        <authorList>
            <person name="Cao W.R."/>
        </authorList>
    </citation>
    <scope>NUCLEOTIDE SEQUENCE [LARGE SCALE GENOMIC DNA]</scope>
    <source>
        <strain evidence="3">J15B91</strain>
    </source>
</reference>
<proteinExistence type="predicted"/>
<dbReference type="RefSeq" id="WP_168138462.1">
    <property type="nucleotide sequence ID" value="NZ_JAAVJR010000005.1"/>
</dbReference>
<keyword evidence="3" id="KW-1185">Reference proteome</keyword>
<comment type="caution">
    <text evidence="2">The sequence shown here is derived from an EMBL/GenBank/DDBJ whole genome shotgun (WGS) entry which is preliminary data.</text>
</comment>
<dbReference type="EMBL" id="JAAVJR010000005">
    <property type="protein sequence ID" value="NJW53360.1"/>
    <property type="molecule type" value="Genomic_DNA"/>
</dbReference>
<protein>
    <submittedName>
        <fullName evidence="2">DUF4251 domain-containing protein</fullName>
    </submittedName>
</protein>
<keyword evidence="1" id="KW-0732">Signal</keyword>
<dbReference type="Proteomes" id="UP000703674">
    <property type="component" value="Unassembled WGS sequence"/>
</dbReference>
<evidence type="ECO:0000313" key="3">
    <source>
        <dbReference type="Proteomes" id="UP000703674"/>
    </source>
</evidence>
<name>A0ABX1CYM3_9FLAO</name>
<dbReference type="Gene3D" id="2.40.128.410">
    <property type="match status" value="1"/>
</dbReference>
<sequence length="161" mass="18002">MRNILVLVTLFALLLSCGSTDVGNANSAEYQQMLEQVKDLEFEIENQWANPTKYGRVNLIGNPNHIKFENDSVDIFLPFVGERHAGGGYGGEAAIKYEGIPQDLKIEERPGKNQAVITFKGNHKGEYMDFRIAVFQNGNTSTSVTSSQRDQIDYDGKIVRE</sequence>
<dbReference type="Pfam" id="PF14059">
    <property type="entry name" value="DUF4251"/>
    <property type="match status" value="1"/>
</dbReference>
<gene>
    <name evidence="2" type="ORF">HC175_10545</name>
</gene>